<keyword evidence="2" id="KW-1185">Reference proteome</keyword>
<feature type="region of interest" description="Disordered" evidence="1">
    <location>
        <begin position="128"/>
        <end position="147"/>
    </location>
</feature>
<evidence type="ECO:0000313" key="3">
    <source>
        <dbReference type="WBParaSite" id="Csp11.Scaffold442.g1224.t1"/>
    </source>
</evidence>
<dbReference type="eggNOG" id="ENOG502R11Q">
    <property type="taxonomic scope" value="Eukaryota"/>
</dbReference>
<dbReference type="AlphaFoldDB" id="A0A1I7T0F9"/>
<feature type="compositionally biased region" description="Acidic residues" evidence="1">
    <location>
        <begin position="134"/>
        <end position="147"/>
    </location>
</feature>
<dbReference type="WBParaSite" id="Csp11.Scaffold442.g1224.t1">
    <property type="protein sequence ID" value="Csp11.Scaffold442.g1224.t1"/>
    <property type="gene ID" value="Csp11.Scaffold442.g1224"/>
</dbReference>
<evidence type="ECO:0000256" key="1">
    <source>
        <dbReference type="SAM" id="MobiDB-lite"/>
    </source>
</evidence>
<protein>
    <submittedName>
        <fullName evidence="3">Lactamase_B domain-containing protein</fullName>
    </submittedName>
</protein>
<organism evidence="2 3">
    <name type="scientific">Caenorhabditis tropicalis</name>
    <dbReference type="NCBI Taxonomy" id="1561998"/>
    <lineage>
        <taxon>Eukaryota</taxon>
        <taxon>Metazoa</taxon>
        <taxon>Ecdysozoa</taxon>
        <taxon>Nematoda</taxon>
        <taxon>Chromadorea</taxon>
        <taxon>Rhabditida</taxon>
        <taxon>Rhabditina</taxon>
        <taxon>Rhabditomorpha</taxon>
        <taxon>Rhabditoidea</taxon>
        <taxon>Rhabditidae</taxon>
        <taxon>Peloderinae</taxon>
        <taxon>Caenorhabditis</taxon>
    </lineage>
</organism>
<dbReference type="Proteomes" id="UP000095282">
    <property type="component" value="Unplaced"/>
</dbReference>
<evidence type="ECO:0000313" key="2">
    <source>
        <dbReference type="Proteomes" id="UP000095282"/>
    </source>
</evidence>
<proteinExistence type="predicted"/>
<sequence length="147" mass="16471">MSTCRGAAREICVLSFALRTAIGEDGLDLYLCGDLTPGRMASIIIHNNEHHKGCTYAQLGHAIRIMEARTITLGHTFEKDLIKRTEALVDEYNYAKYEKRVRAINASVNLVRPVYMNRVPVVQPVAPPVPEPVENPEDCIPDDPEHF</sequence>
<accession>A0A1I7T0F9</accession>
<name>A0A1I7T0F9_9PELO</name>
<reference evidence="3" key="1">
    <citation type="submission" date="2016-11" db="UniProtKB">
        <authorList>
            <consortium name="WormBaseParasite"/>
        </authorList>
    </citation>
    <scope>IDENTIFICATION</scope>
</reference>